<dbReference type="InterPro" id="IPR011032">
    <property type="entry name" value="GroES-like_sf"/>
</dbReference>
<organism evidence="11 12">
    <name type="scientific">Massarina eburnea CBS 473.64</name>
    <dbReference type="NCBI Taxonomy" id="1395130"/>
    <lineage>
        <taxon>Eukaryota</taxon>
        <taxon>Fungi</taxon>
        <taxon>Dikarya</taxon>
        <taxon>Ascomycota</taxon>
        <taxon>Pezizomycotina</taxon>
        <taxon>Dothideomycetes</taxon>
        <taxon>Pleosporomycetidae</taxon>
        <taxon>Pleosporales</taxon>
        <taxon>Massarineae</taxon>
        <taxon>Massarinaceae</taxon>
        <taxon>Massarina</taxon>
    </lineage>
</organism>
<evidence type="ECO:0000256" key="9">
    <source>
        <dbReference type="ARBA" id="ARBA00030139"/>
    </source>
</evidence>
<dbReference type="PANTHER" id="PTHR43161">
    <property type="entry name" value="SORBITOL DEHYDROGENASE"/>
    <property type="match status" value="1"/>
</dbReference>
<dbReference type="InterPro" id="IPR002328">
    <property type="entry name" value="ADH_Zn_CS"/>
</dbReference>
<comment type="pathway">
    <text evidence="7">Carbohydrate degradation; L-arabinose degradation via L-arabinitol; D-xylulose 5-phosphate from L-arabinose (fungal route): step 4/5.</text>
</comment>
<dbReference type="GO" id="GO:0046526">
    <property type="term" value="F:D-xylulose reductase activity"/>
    <property type="evidence" value="ECO:0007669"/>
    <property type="project" value="UniProtKB-EC"/>
</dbReference>
<reference evidence="11" key="1">
    <citation type="journal article" date="2020" name="Stud. Mycol.">
        <title>101 Dothideomycetes genomes: a test case for predicting lifestyles and emergence of pathogens.</title>
        <authorList>
            <person name="Haridas S."/>
            <person name="Albert R."/>
            <person name="Binder M."/>
            <person name="Bloem J."/>
            <person name="Labutti K."/>
            <person name="Salamov A."/>
            <person name="Andreopoulos B."/>
            <person name="Baker S."/>
            <person name="Barry K."/>
            <person name="Bills G."/>
            <person name="Bluhm B."/>
            <person name="Cannon C."/>
            <person name="Castanera R."/>
            <person name="Culley D."/>
            <person name="Daum C."/>
            <person name="Ezra D."/>
            <person name="Gonzalez J."/>
            <person name="Henrissat B."/>
            <person name="Kuo A."/>
            <person name="Liang C."/>
            <person name="Lipzen A."/>
            <person name="Lutzoni F."/>
            <person name="Magnuson J."/>
            <person name="Mondo S."/>
            <person name="Nolan M."/>
            <person name="Ohm R."/>
            <person name="Pangilinan J."/>
            <person name="Park H.-J."/>
            <person name="Ramirez L."/>
            <person name="Alfaro M."/>
            <person name="Sun H."/>
            <person name="Tritt A."/>
            <person name="Yoshinaga Y."/>
            <person name="Zwiers L.-H."/>
            <person name="Turgeon B."/>
            <person name="Goodwin S."/>
            <person name="Spatafora J."/>
            <person name="Crous P."/>
            <person name="Grigoriev I."/>
        </authorList>
    </citation>
    <scope>NUCLEOTIDE SEQUENCE</scope>
    <source>
        <strain evidence="11">CBS 473.64</strain>
    </source>
</reference>
<dbReference type="EMBL" id="MU006790">
    <property type="protein sequence ID" value="KAF2638457.1"/>
    <property type="molecule type" value="Genomic_DNA"/>
</dbReference>
<sequence>MTTQTATQKNPSFVLSSPNNVTYEDRPIPTLASPYDVLVQPKWTGICGSDVHYWVHGRIGHFVVESPMVLGHESAGIVHSVGEKVTTLKVGDRVAMEPGVPCRRCVRCKEGRYNLCPEMRFAATPPYDGTLARFYALPEDLCYNTAFASSFYS</sequence>
<dbReference type="PROSITE" id="PS00059">
    <property type="entry name" value="ADH_ZINC"/>
    <property type="match status" value="1"/>
</dbReference>
<evidence type="ECO:0000256" key="5">
    <source>
        <dbReference type="ARBA" id="ARBA00023002"/>
    </source>
</evidence>
<feature type="domain" description="Alcohol dehydrogenase-like N-terminal" evidence="10">
    <location>
        <begin position="34"/>
        <end position="143"/>
    </location>
</feature>
<proteinExistence type="inferred from homology"/>
<evidence type="ECO:0000313" key="11">
    <source>
        <dbReference type="EMBL" id="KAF2638457.1"/>
    </source>
</evidence>
<evidence type="ECO:0000313" key="12">
    <source>
        <dbReference type="Proteomes" id="UP000799753"/>
    </source>
</evidence>
<evidence type="ECO:0000256" key="8">
    <source>
        <dbReference type="ARBA" id="ARBA00026119"/>
    </source>
</evidence>
<dbReference type="InterPro" id="IPR013154">
    <property type="entry name" value="ADH-like_N"/>
</dbReference>
<comment type="cofactor">
    <cofactor evidence="1">
        <name>Zn(2+)</name>
        <dbReference type="ChEBI" id="CHEBI:29105"/>
    </cofactor>
</comment>
<dbReference type="OrthoDB" id="3941538at2759"/>
<dbReference type="GO" id="GO:0006062">
    <property type="term" value="P:sorbitol catabolic process"/>
    <property type="evidence" value="ECO:0007669"/>
    <property type="project" value="TreeGrafter"/>
</dbReference>
<name>A0A6A6RTD5_9PLEO</name>
<keyword evidence="4" id="KW-0862">Zinc</keyword>
<comment type="similarity">
    <text evidence="2">Belongs to the zinc-containing alcohol dehydrogenase family.</text>
</comment>
<comment type="function">
    <text evidence="6">Xylitol dehydrogenase which catalyzes the conversion of xylitol to D-xylulose. Xylose is a major component of hemicelluloses such as xylan. Most fungi utilize D-xylose via three enzymatic reactions, xylose reductase (XR), xylitol dehydrogenase (XDH), and xylulokinase, to form xylulose 5-phosphate, which enters pentose phosphate pathway.</text>
</comment>
<dbReference type="PANTHER" id="PTHR43161:SF9">
    <property type="entry name" value="SORBITOL DEHYDROGENASE"/>
    <property type="match status" value="1"/>
</dbReference>
<evidence type="ECO:0000259" key="10">
    <source>
        <dbReference type="Pfam" id="PF08240"/>
    </source>
</evidence>
<accession>A0A6A6RTD5</accession>
<dbReference type="Pfam" id="PF08240">
    <property type="entry name" value="ADH_N"/>
    <property type="match status" value="1"/>
</dbReference>
<dbReference type="GO" id="GO:0008270">
    <property type="term" value="F:zinc ion binding"/>
    <property type="evidence" value="ECO:0007669"/>
    <property type="project" value="InterPro"/>
</dbReference>
<dbReference type="Gene3D" id="3.90.180.10">
    <property type="entry name" value="Medium-chain alcohol dehydrogenases, catalytic domain"/>
    <property type="match status" value="1"/>
</dbReference>
<keyword evidence="5" id="KW-0560">Oxidoreductase</keyword>
<gene>
    <name evidence="11" type="ORF">P280DRAFT_471548</name>
</gene>
<protein>
    <recommendedName>
        <fullName evidence="8">D-xylulose reductase</fullName>
        <ecNumber evidence="8">1.1.1.9</ecNumber>
    </recommendedName>
    <alternativeName>
        <fullName evidence="9">Xylitol dehydrogenase A</fullName>
    </alternativeName>
</protein>
<dbReference type="AlphaFoldDB" id="A0A6A6RTD5"/>
<dbReference type="SUPFAM" id="SSF50129">
    <property type="entry name" value="GroES-like"/>
    <property type="match status" value="1"/>
</dbReference>
<dbReference type="EC" id="1.1.1.9" evidence="8"/>
<keyword evidence="12" id="KW-1185">Reference proteome</keyword>
<evidence type="ECO:0000256" key="7">
    <source>
        <dbReference type="ARBA" id="ARBA00025713"/>
    </source>
</evidence>
<evidence type="ECO:0000256" key="6">
    <source>
        <dbReference type="ARBA" id="ARBA00024843"/>
    </source>
</evidence>
<evidence type="ECO:0000256" key="2">
    <source>
        <dbReference type="ARBA" id="ARBA00008072"/>
    </source>
</evidence>
<dbReference type="GO" id="GO:0003939">
    <property type="term" value="F:L-iditol 2-dehydrogenase (NAD+) activity"/>
    <property type="evidence" value="ECO:0007669"/>
    <property type="project" value="TreeGrafter"/>
</dbReference>
<keyword evidence="3" id="KW-0479">Metal-binding</keyword>
<dbReference type="Proteomes" id="UP000799753">
    <property type="component" value="Unassembled WGS sequence"/>
</dbReference>
<evidence type="ECO:0000256" key="4">
    <source>
        <dbReference type="ARBA" id="ARBA00022833"/>
    </source>
</evidence>
<evidence type="ECO:0000256" key="3">
    <source>
        <dbReference type="ARBA" id="ARBA00022723"/>
    </source>
</evidence>
<evidence type="ECO:0000256" key="1">
    <source>
        <dbReference type="ARBA" id="ARBA00001947"/>
    </source>
</evidence>